<comment type="caution">
    <text evidence="1">The sequence shown here is derived from an EMBL/GenBank/DDBJ whole genome shotgun (WGS) entry which is preliminary data.</text>
</comment>
<dbReference type="RefSeq" id="WP_172504228.1">
    <property type="nucleotide sequence ID" value="NZ_BLLS01000138.1"/>
</dbReference>
<gene>
    <name evidence="1" type="ORF">IMSAGC001_03367</name>
</gene>
<dbReference type="Proteomes" id="UP000491181">
    <property type="component" value="Unassembled WGS sequence"/>
</dbReference>
<organism evidence="1 2">
    <name type="scientific">Bacteroides acidifaciens</name>
    <dbReference type="NCBI Taxonomy" id="85831"/>
    <lineage>
        <taxon>Bacteria</taxon>
        <taxon>Pseudomonadati</taxon>
        <taxon>Bacteroidota</taxon>
        <taxon>Bacteroidia</taxon>
        <taxon>Bacteroidales</taxon>
        <taxon>Bacteroidaceae</taxon>
        <taxon>Bacteroides</taxon>
    </lineage>
</organism>
<accession>A0A7J0A722</accession>
<reference evidence="1 2" key="1">
    <citation type="journal article" date="2020" name="Microbiome">
        <title>Single-cell genomics of uncultured bacteria reveals dietary fiber responders in the mouse gut microbiota.</title>
        <authorList>
            <person name="Chijiiwa R."/>
            <person name="Hosokawa M."/>
            <person name="Kogawa M."/>
            <person name="Nishikawa Y."/>
            <person name="Ide K."/>
            <person name="Sakanashi C."/>
            <person name="Takahashi K."/>
            <person name="Takeyama H."/>
        </authorList>
    </citation>
    <scope>NUCLEOTIDE SEQUENCE [LARGE SCALE GENOMIC DNA]</scope>
    <source>
        <strain evidence="1">IMSAGC_001</strain>
    </source>
</reference>
<name>A0A7J0A722_9BACE</name>
<proteinExistence type="predicted"/>
<evidence type="ECO:0000313" key="1">
    <source>
        <dbReference type="EMBL" id="GFH87932.1"/>
    </source>
</evidence>
<dbReference type="AlphaFoldDB" id="A0A7J0A722"/>
<dbReference type="EMBL" id="BLLS01000138">
    <property type="protein sequence ID" value="GFH87932.1"/>
    <property type="molecule type" value="Genomic_DNA"/>
</dbReference>
<sequence length="197" mass="23037">MAYSKEYGERAKLIFDAAIKLEGCNYLSYKFHENFYYHPQWLIPFGKNYHNGLLTLLRFKQETFYPTDADNAILNIPRNTISPSRVKNIESAVLENFPTCRYDNNRRVRSNENAAYGITIAEGYIEVRQAFEGKSKTAQPKASDSEVKKMLEDRGYISEKNWLGRKRLIDFGNTNSEIIEHVCTEIQELFKELEIYH</sequence>
<protein>
    <submittedName>
        <fullName evidence="1">Uncharacterized protein</fullName>
    </submittedName>
</protein>
<evidence type="ECO:0000313" key="2">
    <source>
        <dbReference type="Proteomes" id="UP000491181"/>
    </source>
</evidence>